<comment type="subcellular location">
    <subcellularLocation>
        <location evidence="2">Nucleus</location>
        <location evidence="2">Nucleolus</location>
    </subcellularLocation>
</comment>
<evidence type="ECO:0000313" key="9">
    <source>
        <dbReference type="EMBL" id="AMD20744.1"/>
    </source>
</evidence>
<dbReference type="RefSeq" id="XP_017987740.1">
    <property type="nucleotide sequence ID" value="XM_018132251.1"/>
</dbReference>
<proteinExistence type="inferred from homology"/>
<dbReference type="GeneID" id="28724004"/>
<dbReference type="Pfam" id="PF09420">
    <property type="entry name" value="Nop16"/>
    <property type="match status" value="1"/>
</dbReference>
<evidence type="ECO:0000256" key="4">
    <source>
        <dbReference type="ARBA" id="ARBA00015522"/>
    </source>
</evidence>
<dbReference type="AlphaFoldDB" id="A0A0X8HSN1"/>
<dbReference type="Proteomes" id="UP000243052">
    <property type="component" value="Chromosome iv"/>
</dbReference>
<evidence type="ECO:0000256" key="2">
    <source>
        <dbReference type="ARBA" id="ARBA00004604"/>
    </source>
</evidence>
<name>A0A0X8HSN1_9SACH</name>
<keyword evidence="10" id="KW-1185">Reference proteome</keyword>
<protein>
    <recommendedName>
        <fullName evidence="4">Nucleolar protein 16</fullName>
    </recommendedName>
</protein>
<evidence type="ECO:0000313" key="10">
    <source>
        <dbReference type="Proteomes" id="UP000243052"/>
    </source>
</evidence>
<evidence type="ECO:0000256" key="7">
    <source>
        <dbReference type="ARBA" id="ARBA00023242"/>
    </source>
</evidence>
<evidence type="ECO:0000256" key="3">
    <source>
        <dbReference type="ARBA" id="ARBA00008479"/>
    </source>
</evidence>
<reference evidence="9 10" key="1">
    <citation type="submission" date="2016-01" db="EMBL/GenBank/DDBJ databases">
        <title>Genome sequence of the yeast Holleya sinecauda.</title>
        <authorList>
            <person name="Dietrich F.S."/>
        </authorList>
    </citation>
    <scope>NUCLEOTIDE SEQUENCE [LARGE SCALE GENOMIC DNA]</scope>
    <source>
        <strain evidence="9 10">ATCC 58844</strain>
    </source>
</reference>
<organism evidence="9 10">
    <name type="scientific">Eremothecium sinecaudum</name>
    <dbReference type="NCBI Taxonomy" id="45286"/>
    <lineage>
        <taxon>Eukaryota</taxon>
        <taxon>Fungi</taxon>
        <taxon>Dikarya</taxon>
        <taxon>Ascomycota</taxon>
        <taxon>Saccharomycotina</taxon>
        <taxon>Saccharomycetes</taxon>
        <taxon>Saccharomycetales</taxon>
        <taxon>Saccharomycetaceae</taxon>
        <taxon>Eremothecium</taxon>
    </lineage>
</organism>
<dbReference type="PANTHER" id="PTHR13243">
    <property type="entry name" value="HSPC111 PROTEIN-RELATED"/>
    <property type="match status" value="1"/>
</dbReference>
<dbReference type="InterPro" id="IPR019002">
    <property type="entry name" value="Ribosome_biogenesis_Nop16"/>
</dbReference>
<dbReference type="STRING" id="45286.A0A0X8HSN1"/>
<dbReference type="EMBL" id="CP014244">
    <property type="protein sequence ID" value="AMD20744.1"/>
    <property type="molecule type" value="Genomic_DNA"/>
</dbReference>
<comment type="function">
    <text evidence="1">Involved in the biogenesis of the 60S ribosomal subunit.</text>
</comment>
<keyword evidence="6" id="KW-0698">rRNA processing</keyword>
<evidence type="ECO:0000256" key="6">
    <source>
        <dbReference type="ARBA" id="ARBA00022552"/>
    </source>
</evidence>
<evidence type="ECO:0000256" key="5">
    <source>
        <dbReference type="ARBA" id="ARBA00022517"/>
    </source>
</evidence>
<keyword evidence="5" id="KW-0690">Ribosome biogenesis</keyword>
<evidence type="ECO:0000256" key="1">
    <source>
        <dbReference type="ARBA" id="ARBA00002889"/>
    </source>
</evidence>
<dbReference type="OrthoDB" id="285729at2759"/>
<comment type="similarity">
    <text evidence="3">Belongs to the NOP16 family.</text>
</comment>
<gene>
    <name evidence="9" type="ORF">AW171_hschr42655</name>
</gene>
<feature type="region of interest" description="Disordered" evidence="8">
    <location>
        <begin position="1"/>
        <end position="26"/>
    </location>
</feature>
<sequence>MASVRKRKMARSSVRRVSRKNKDKQRKINISCNPIIERNWDYNLTLAQNYKKLGLRAKLGKLAGGEEPDLSKTVKKKPITNHSFPNIDSDENENEDKTLFDLDNEEEFDENKIPEGEARIQRSADGSVIRVVYGKMKNIDIDDDIPTLQKKMHQSENLTPVVSELLEYSNRPIVKRPRIQSSREEEWLERLYNKHGDDYNGMARDLKLNIYQQSIGDIKRRISKWKKKHNIS</sequence>
<dbReference type="GO" id="GO:0006364">
    <property type="term" value="P:rRNA processing"/>
    <property type="evidence" value="ECO:0007669"/>
    <property type="project" value="UniProtKB-KW"/>
</dbReference>
<evidence type="ECO:0000256" key="8">
    <source>
        <dbReference type="SAM" id="MobiDB-lite"/>
    </source>
</evidence>
<dbReference type="GO" id="GO:0005730">
    <property type="term" value="C:nucleolus"/>
    <property type="evidence" value="ECO:0007669"/>
    <property type="project" value="UniProtKB-SubCell"/>
</dbReference>
<dbReference type="PANTHER" id="PTHR13243:SF1">
    <property type="entry name" value="NUCLEOLAR PROTEIN 16"/>
    <property type="match status" value="1"/>
</dbReference>
<dbReference type="GO" id="GO:0042273">
    <property type="term" value="P:ribosomal large subunit biogenesis"/>
    <property type="evidence" value="ECO:0007669"/>
    <property type="project" value="TreeGrafter"/>
</dbReference>
<accession>A0A0X8HSN1</accession>
<keyword evidence="7" id="KW-0539">Nucleus</keyword>